<evidence type="ECO:0000256" key="1">
    <source>
        <dbReference type="ARBA" id="ARBA00001917"/>
    </source>
</evidence>
<keyword evidence="2" id="KW-0285">Flavoprotein</keyword>
<proteinExistence type="inferred from homology"/>
<organism evidence="6 7">
    <name type="scientific">Jutongia huaianensis</name>
    <dbReference type="NCBI Taxonomy" id="2763668"/>
    <lineage>
        <taxon>Bacteria</taxon>
        <taxon>Bacillati</taxon>
        <taxon>Bacillota</taxon>
        <taxon>Clostridia</taxon>
        <taxon>Lachnospirales</taxon>
        <taxon>Lachnospiraceae</taxon>
        <taxon>Jutongia</taxon>
    </lineage>
</organism>
<sequence length="207" mass="22946">MKKVNFKPGNMIYPLPAVMVSCGDIDHVSNILTVAWTGTLCTNPPMAYIAVRPERHSYPMIRESGEFVINLTTKELAHATDFCGVRSGRDHNKWTDCRLTPAPADTVKCPLIAEAPVNIECKVRQVLELGSHHVFVADVTAVHVAEKYMDEKGTFHLENAGLLAYSHGTYYSLGKALGHFGYSIRKKKGNGRKSTKGKPKTYNKKRG</sequence>
<evidence type="ECO:0000259" key="5">
    <source>
        <dbReference type="SMART" id="SM00903"/>
    </source>
</evidence>
<dbReference type="PANTHER" id="PTHR43567">
    <property type="entry name" value="FLAVOREDOXIN-RELATED-RELATED"/>
    <property type="match status" value="1"/>
</dbReference>
<dbReference type="InterPro" id="IPR052174">
    <property type="entry name" value="Flavoredoxin"/>
</dbReference>
<comment type="caution">
    <text evidence="6">The sequence shown here is derived from an EMBL/GenBank/DDBJ whole genome shotgun (WGS) entry which is preliminary data.</text>
</comment>
<dbReference type="Proteomes" id="UP000606193">
    <property type="component" value="Unassembled WGS sequence"/>
</dbReference>
<comment type="similarity">
    <text evidence="3">Belongs to the flavoredoxin family.</text>
</comment>
<reference evidence="6 7" key="1">
    <citation type="submission" date="2020-08" db="EMBL/GenBank/DDBJ databases">
        <title>Genome public.</title>
        <authorList>
            <person name="Liu C."/>
            <person name="Sun Q."/>
        </authorList>
    </citation>
    <scope>NUCLEOTIDE SEQUENCE [LARGE SCALE GENOMIC DNA]</scope>
    <source>
        <strain evidence="6 7">NSJ-37</strain>
    </source>
</reference>
<dbReference type="EMBL" id="JACRSX010000023">
    <property type="protein sequence ID" value="MBC8563480.1"/>
    <property type="molecule type" value="Genomic_DNA"/>
</dbReference>
<keyword evidence="7" id="KW-1185">Reference proteome</keyword>
<evidence type="ECO:0000313" key="6">
    <source>
        <dbReference type="EMBL" id="MBC8563480.1"/>
    </source>
</evidence>
<comment type="cofactor">
    <cofactor evidence="1">
        <name>FMN</name>
        <dbReference type="ChEBI" id="CHEBI:58210"/>
    </cofactor>
</comment>
<dbReference type="Pfam" id="PF01613">
    <property type="entry name" value="Flavin_Reduct"/>
    <property type="match status" value="1"/>
</dbReference>
<feature type="region of interest" description="Disordered" evidence="4">
    <location>
        <begin position="187"/>
        <end position="207"/>
    </location>
</feature>
<accession>A0ABR7N543</accession>
<dbReference type="SUPFAM" id="SSF50475">
    <property type="entry name" value="FMN-binding split barrel"/>
    <property type="match status" value="1"/>
</dbReference>
<evidence type="ECO:0000256" key="4">
    <source>
        <dbReference type="SAM" id="MobiDB-lite"/>
    </source>
</evidence>
<feature type="domain" description="Flavin reductase like" evidence="5">
    <location>
        <begin position="11"/>
        <end position="157"/>
    </location>
</feature>
<evidence type="ECO:0000313" key="7">
    <source>
        <dbReference type="Proteomes" id="UP000606193"/>
    </source>
</evidence>
<dbReference type="SMART" id="SM00903">
    <property type="entry name" value="Flavin_Reduct"/>
    <property type="match status" value="1"/>
</dbReference>
<gene>
    <name evidence="6" type="ORF">H8704_12750</name>
</gene>
<dbReference type="RefSeq" id="WP_022465953.1">
    <property type="nucleotide sequence ID" value="NZ_JACRSX010000023.1"/>
</dbReference>
<dbReference type="InterPro" id="IPR012349">
    <property type="entry name" value="Split_barrel_FMN-bd"/>
</dbReference>
<dbReference type="Gene3D" id="2.30.110.10">
    <property type="entry name" value="Electron Transport, Fmn-binding Protein, Chain A"/>
    <property type="match status" value="1"/>
</dbReference>
<protein>
    <submittedName>
        <fullName evidence="6">Flavin reductase family protein</fullName>
    </submittedName>
</protein>
<evidence type="ECO:0000256" key="3">
    <source>
        <dbReference type="ARBA" id="ARBA00038054"/>
    </source>
</evidence>
<dbReference type="PANTHER" id="PTHR43567:SF1">
    <property type="entry name" value="FLAVOREDOXIN"/>
    <property type="match status" value="1"/>
</dbReference>
<dbReference type="InterPro" id="IPR002563">
    <property type="entry name" value="Flavin_Rdtase-like_dom"/>
</dbReference>
<evidence type="ECO:0000256" key="2">
    <source>
        <dbReference type="ARBA" id="ARBA00022630"/>
    </source>
</evidence>
<name>A0ABR7N543_9FIRM</name>
<dbReference type="PROSITE" id="PS51257">
    <property type="entry name" value="PROKAR_LIPOPROTEIN"/>
    <property type="match status" value="1"/>
</dbReference>